<reference evidence="1 2" key="1">
    <citation type="submission" date="2015-01" db="EMBL/GenBank/DDBJ databases">
        <title>Evolution of Trichinella species and genotypes.</title>
        <authorList>
            <person name="Korhonen P.K."/>
            <person name="Edoardo P."/>
            <person name="Giuseppe L.R."/>
            <person name="Gasser R.B."/>
        </authorList>
    </citation>
    <scope>NUCLEOTIDE SEQUENCE [LARGE SCALE GENOMIC DNA]</scope>
    <source>
        <strain evidence="1">ISS1029</strain>
    </source>
</reference>
<accession>A0A0V1G863</accession>
<dbReference type="OrthoDB" id="10460265at2759"/>
<proteinExistence type="predicted"/>
<comment type="caution">
    <text evidence="1">The sequence shown here is derived from an EMBL/GenBank/DDBJ whole genome shotgun (WGS) entry which is preliminary data.</text>
</comment>
<dbReference type="Proteomes" id="UP000055024">
    <property type="component" value="Unassembled WGS sequence"/>
</dbReference>
<keyword evidence="2" id="KW-1185">Reference proteome</keyword>
<protein>
    <submittedName>
        <fullName evidence="1">Uncharacterized protein</fullName>
    </submittedName>
</protein>
<evidence type="ECO:0000313" key="1">
    <source>
        <dbReference type="EMBL" id="KRY94427.1"/>
    </source>
</evidence>
<dbReference type="AlphaFoldDB" id="A0A0V1G863"/>
<sequence length="42" mass="4853">MKSKHYSKLSVEEHIDALSDVEVVRFDFQMSLRDTISNAPTQ</sequence>
<gene>
    <name evidence="1" type="ORF">T11_1141</name>
</gene>
<organism evidence="1 2">
    <name type="scientific">Trichinella zimbabwensis</name>
    <dbReference type="NCBI Taxonomy" id="268475"/>
    <lineage>
        <taxon>Eukaryota</taxon>
        <taxon>Metazoa</taxon>
        <taxon>Ecdysozoa</taxon>
        <taxon>Nematoda</taxon>
        <taxon>Enoplea</taxon>
        <taxon>Dorylaimia</taxon>
        <taxon>Trichinellida</taxon>
        <taxon>Trichinellidae</taxon>
        <taxon>Trichinella</taxon>
    </lineage>
</organism>
<evidence type="ECO:0000313" key="2">
    <source>
        <dbReference type="Proteomes" id="UP000055024"/>
    </source>
</evidence>
<dbReference type="EMBL" id="JYDP01005044">
    <property type="protein sequence ID" value="KRY94427.1"/>
    <property type="molecule type" value="Genomic_DNA"/>
</dbReference>
<name>A0A0V1G863_9BILA</name>